<dbReference type="AlphaFoldDB" id="A0A6G1GDD1"/>
<reference evidence="3" key="2">
    <citation type="submission" date="2020-04" db="EMBL/GenBank/DDBJ databases">
        <authorList>
            <consortium name="NCBI Genome Project"/>
        </authorList>
    </citation>
    <scope>NUCLEOTIDE SEQUENCE</scope>
    <source>
        <strain evidence="3">CBS 781.70</strain>
    </source>
</reference>
<gene>
    <name evidence="1 3" type="ORF">P152DRAFT_510870</name>
</gene>
<reference evidence="3" key="3">
    <citation type="submission" date="2025-04" db="UniProtKB">
        <authorList>
            <consortium name="RefSeq"/>
        </authorList>
    </citation>
    <scope>IDENTIFICATION</scope>
    <source>
        <strain evidence="3">CBS 781.70</strain>
    </source>
</reference>
<dbReference type="Proteomes" id="UP000504638">
    <property type="component" value="Unplaced"/>
</dbReference>
<dbReference type="RefSeq" id="XP_033537653.1">
    <property type="nucleotide sequence ID" value="XM_033682692.1"/>
</dbReference>
<evidence type="ECO:0000313" key="1">
    <source>
        <dbReference type="EMBL" id="KAF1816022.1"/>
    </source>
</evidence>
<feature type="non-terminal residue" evidence="1">
    <location>
        <position position="382"/>
    </location>
</feature>
<name>A0A6G1GDD1_9PEZI</name>
<dbReference type="EMBL" id="ML975150">
    <property type="protein sequence ID" value="KAF1816022.1"/>
    <property type="molecule type" value="Genomic_DNA"/>
</dbReference>
<evidence type="ECO:0000313" key="2">
    <source>
        <dbReference type="Proteomes" id="UP000504638"/>
    </source>
</evidence>
<evidence type="ECO:0000313" key="3">
    <source>
        <dbReference type="RefSeq" id="XP_033537653.1"/>
    </source>
</evidence>
<protein>
    <submittedName>
        <fullName evidence="1 3">Uncharacterized protein</fullName>
    </submittedName>
</protein>
<reference evidence="1 3" key="1">
    <citation type="submission" date="2020-01" db="EMBL/GenBank/DDBJ databases">
        <authorList>
            <consortium name="DOE Joint Genome Institute"/>
            <person name="Haridas S."/>
            <person name="Albert R."/>
            <person name="Binder M."/>
            <person name="Bloem J."/>
            <person name="Labutti K."/>
            <person name="Salamov A."/>
            <person name="Andreopoulos B."/>
            <person name="Baker S.E."/>
            <person name="Barry K."/>
            <person name="Bills G."/>
            <person name="Bluhm B.H."/>
            <person name="Cannon C."/>
            <person name="Castanera R."/>
            <person name="Culley D.E."/>
            <person name="Daum C."/>
            <person name="Ezra D."/>
            <person name="Gonzalez J.B."/>
            <person name="Henrissat B."/>
            <person name="Kuo A."/>
            <person name="Liang C."/>
            <person name="Lipzen A."/>
            <person name="Lutzoni F."/>
            <person name="Magnuson J."/>
            <person name="Mondo S."/>
            <person name="Nolan M."/>
            <person name="Ohm R."/>
            <person name="Pangilinan J."/>
            <person name="Park H.-J."/>
            <person name="Ramirez L."/>
            <person name="Alfaro M."/>
            <person name="Sun H."/>
            <person name="Tritt A."/>
            <person name="Yoshinaga Y."/>
            <person name="Zwiers L.-H."/>
            <person name="Turgeon B.G."/>
            <person name="Goodwin S.B."/>
            <person name="Spatafora J.W."/>
            <person name="Crous P.W."/>
            <person name="Grigoriev I.V."/>
        </authorList>
    </citation>
    <scope>NUCLEOTIDE SEQUENCE</scope>
    <source>
        <strain evidence="1 3">CBS 781.70</strain>
    </source>
</reference>
<keyword evidence="2" id="KW-1185">Reference proteome</keyword>
<proteinExistence type="predicted"/>
<sequence>MSMSDRCAAPSSKHIVQEKASLLRNGDLDPGMPFADGAASTVASGLSARAFIWFLMSPSDAVYPGQQRAQGSSLPNLPSFSSIVFVGHTRGPSGSIQWNSTCSGSPIISAQALAKPSHHAVFSSKQIANTSHFLNPKLCRDILVPGSNAPGWVPVSLIIHARITDFILKLGLRRPGPPPIGTGRTAPSLAIFSFFSNRCISTLVTEYHMSISVPVPLSRRLGHCRTFGKLLLEADCSLYPPPSACHLDPEIREIFCKACFYRHSLSNDGTLPVSCITPSAALRFSACVRGSIAPHQGPVALDVAIGLVGTSSSHSPFILSYVSKDPPHRLNQSAGFANIPSSATPRRSVLQGLPTHPPTRGIPRTWDFIDTAQPSSAPIHTQ</sequence>
<organism evidence="1">
    <name type="scientific">Eremomyces bilateralis CBS 781.70</name>
    <dbReference type="NCBI Taxonomy" id="1392243"/>
    <lineage>
        <taxon>Eukaryota</taxon>
        <taxon>Fungi</taxon>
        <taxon>Dikarya</taxon>
        <taxon>Ascomycota</taxon>
        <taxon>Pezizomycotina</taxon>
        <taxon>Dothideomycetes</taxon>
        <taxon>Dothideomycetes incertae sedis</taxon>
        <taxon>Eremomycetales</taxon>
        <taxon>Eremomycetaceae</taxon>
        <taxon>Eremomyces</taxon>
    </lineage>
</organism>
<dbReference type="GeneID" id="54423262"/>
<accession>A0A6G1GDD1</accession>